<sequence>KYYFAEFPECAVKYLKEFKPKLYRMYKKKGFDLESVLPERYRKYERLSDDKIYLGLGVSVGYKTWRIAQYKRRTGFLCDLGYILWKRQNLANRCLNLSKVRNQIPNRSPVKLCSPRKLNLYLNLYEDYLKKHKAYENISTKSRDFLIKDCTQHLSAHIRDVRADSINTANQAA</sequence>
<dbReference type="OrthoDB" id="10460776at2759"/>
<gene>
    <name evidence="1" type="ORF">TSAR_015742</name>
</gene>
<dbReference type="AlphaFoldDB" id="A0A232EJ77"/>
<reference evidence="1 2" key="1">
    <citation type="journal article" date="2017" name="Curr. Biol.">
        <title>The Evolution of Venom by Co-option of Single-Copy Genes.</title>
        <authorList>
            <person name="Martinson E.O."/>
            <person name="Mrinalini"/>
            <person name="Kelkar Y.D."/>
            <person name="Chang C.H."/>
            <person name="Werren J.H."/>
        </authorList>
    </citation>
    <scope>NUCLEOTIDE SEQUENCE [LARGE SCALE GENOMIC DNA]</scope>
    <source>
        <strain evidence="1 2">Alberta</strain>
        <tissue evidence="1">Whole body</tissue>
    </source>
</reference>
<evidence type="ECO:0000313" key="2">
    <source>
        <dbReference type="Proteomes" id="UP000215335"/>
    </source>
</evidence>
<organism evidence="1 2">
    <name type="scientific">Trichomalopsis sarcophagae</name>
    <dbReference type="NCBI Taxonomy" id="543379"/>
    <lineage>
        <taxon>Eukaryota</taxon>
        <taxon>Metazoa</taxon>
        <taxon>Ecdysozoa</taxon>
        <taxon>Arthropoda</taxon>
        <taxon>Hexapoda</taxon>
        <taxon>Insecta</taxon>
        <taxon>Pterygota</taxon>
        <taxon>Neoptera</taxon>
        <taxon>Endopterygota</taxon>
        <taxon>Hymenoptera</taxon>
        <taxon>Apocrita</taxon>
        <taxon>Proctotrupomorpha</taxon>
        <taxon>Chalcidoidea</taxon>
        <taxon>Pteromalidae</taxon>
        <taxon>Pteromalinae</taxon>
        <taxon>Trichomalopsis</taxon>
    </lineage>
</organism>
<comment type="caution">
    <text evidence="1">The sequence shown here is derived from an EMBL/GenBank/DDBJ whole genome shotgun (WGS) entry which is preliminary data.</text>
</comment>
<dbReference type="EMBL" id="NNAY01004077">
    <property type="protein sequence ID" value="OXU18405.1"/>
    <property type="molecule type" value="Genomic_DNA"/>
</dbReference>
<name>A0A232EJ77_9HYME</name>
<dbReference type="Proteomes" id="UP000215335">
    <property type="component" value="Unassembled WGS sequence"/>
</dbReference>
<accession>A0A232EJ77</accession>
<evidence type="ECO:0000313" key="1">
    <source>
        <dbReference type="EMBL" id="OXU18405.1"/>
    </source>
</evidence>
<feature type="non-terminal residue" evidence="1">
    <location>
        <position position="1"/>
    </location>
</feature>
<keyword evidence="2" id="KW-1185">Reference proteome</keyword>
<protein>
    <submittedName>
        <fullName evidence="1">Uncharacterized protein</fullName>
    </submittedName>
</protein>
<proteinExistence type="predicted"/>